<dbReference type="InterPro" id="IPR050320">
    <property type="entry name" value="N5-glutamine_MTase"/>
</dbReference>
<dbReference type="PROSITE" id="PS00092">
    <property type="entry name" value="N6_MTASE"/>
    <property type="match status" value="1"/>
</dbReference>
<name>A0ABY5R8A0_9MOLU</name>
<dbReference type="GO" id="GO:0032259">
    <property type="term" value="P:methylation"/>
    <property type="evidence" value="ECO:0007669"/>
    <property type="project" value="UniProtKB-KW"/>
</dbReference>
<sequence>MAISEEILLREKKRYNLVQTVSEQEKILLNQGMPVQKIIGYIEMQDVRIYLQYKVLIPRYETEEVILKALEYINVNSEVLDLCAGSGFIGLAIKKKTNAHLTLSDIDAEAIKQMQFNAKYNNLKVKIIQSDLFLNLPEKKYDVIVSNPPYIPQGMSLDKSIIDYEPLHALFAKNQGNYFYQKILQEAPKYLNKNGVIIFEIADWNVDFFKTIKGVEIFRDINQKQRIAVVKF</sequence>
<dbReference type="Pfam" id="PF05175">
    <property type="entry name" value="MTS"/>
    <property type="match status" value="1"/>
</dbReference>
<reference evidence="7" key="1">
    <citation type="submission" date="2022-08" db="EMBL/GenBank/DDBJ databases">
        <title>Complete genome of Mycoplasma iguanae type strain 2327.</title>
        <authorList>
            <person name="Spergser J."/>
        </authorList>
    </citation>
    <scope>NUCLEOTIDE SEQUENCE</scope>
    <source>
        <strain evidence="7">2327</strain>
    </source>
</reference>
<dbReference type="RefSeq" id="WP_258210710.1">
    <property type="nucleotide sequence ID" value="NZ_CP102734.1"/>
</dbReference>
<gene>
    <name evidence="7" type="primary">prmC</name>
    <name evidence="7" type="ORF">NV226_02285</name>
</gene>
<evidence type="ECO:0000256" key="5">
    <source>
        <dbReference type="ARBA" id="ARBA00048391"/>
    </source>
</evidence>
<keyword evidence="2 7" id="KW-0489">Methyltransferase</keyword>
<feature type="domain" description="Methyltransferase small" evidence="6">
    <location>
        <begin position="65"/>
        <end position="152"/>
    </location>
</feature>
<keyword evidence="3 7" id="KW-0808">Transferase</keyword>
<dbReference type="InterPro" id="IPR007848">
    <property type="entry name" value="Small_mtfrase_dom"/>
</dbReference>
<organism evidence="7 8">
    <name type="scientific">Mycoplasma iguanae</name>
    <dbReference type="NCBI Taxonomy" id="292461"/>
    <lineage>
        <taxon>Bacteria</taxon>
        <taxon>Bacillati</taxon>
        <taxon>Mycoplasmatota</taxon>
        <taxon>Mollicutes</taxon>
        <taxon>Mycoplasmataceae</taxon>
        <taxon>Mycoplasma</taxon>
    </lineage>
</organism>
<dbReference type="GO" id="GO:0102559">
    <property type="term" value="F:peptide chain release factor N(5)-glutamine methyltransferase activity"/>
    <property type="evidence" value="ECO:0007669"/>
    <property type="project" value="UniProtKB-EC"/>
</dbReference>
<dbReference type="NCBIfam" id="TIGR03534">
    <property type="entry name" value="RF_mod_PrmC"/>
    <property type="match status" value="1"/>
</dbReference>
<dbReference type="InterPro" id="IPR002052">
    <property type="entry name" value="DNA_methylase_N6_adenine_CS"/>
</dbReference>
<dbReference type="Proteomes" id="UP001059252">
    <property type="component" value="Chromosome"/>
</dbReference>
<dbReference type="SUPFAM" id="SSF53335">
    <property type="entry name" value="S-adenosyl-L-methionine-dependent methyltransferases"/>
    <property type="match status" value="1"/>
</dbReference>
<dbReference type="EMBL" id="CP102734">
    <property type="protein sequence ID" value="UVD81536.1"/>
    <property type="molecule type" value="Genomic_DNA"/>
</dbReference>
<comment type="catalytic activity">
    <reaction evidence="5">
        <text>L-glutaminyl-[peptide chain release factor] + S-adenosyl-L-methionine = N(5)-methyl-L-glutaminyl-[peptide chain release factor] + S-adenosyl-L-homocysteine + H(+)</text>
        <dbReference type="Rhea" id="RHEA:42896"/>
        <dbReference type="Rhea" id="RHEA-COMP:10271"/>
        <dbReference type="Rhea" id="RHEA-COMP:10272"/>
        <dbReference type="ChEBI" id="CHEBI:15378"/>
        <dbReference type="ChEBI" id="CHEBI:30011"/>
        <dbReference type="ChEBI" id="CHEBI:57856"/>
        <dbReference type="ChEBI" id="CHEBI:59789"/>
        <dbReference type="ChEBI" id="CHEBI:61891"/>
        <dbReference type="EC" id="2.1.1.297"/>
    </reaction>
</comment>
<dbReference type="InterPro" id="IPR029063">
    <property type="entry name" value="SAM-dependent_MTases_sf"/>
</dbReference>
<evidence type="ECO:0000256" key="3">
    <source>
        <dbReference type="ARBA" id="ARBA00022679"/>
    </source>
</evidence>
<dbReference type="PANTHER" id="PTHR18895:SF74">
    <property type="entry name" value="MTRF1L RELEASE FACTOR GLUTAMINE METHYLTRANSFERASE"/>
    <property type="match status" value="1"/>
</dbReference>
<dbReference type="InterPro" id="IPR004556">
    <property type="entry name" value="HemK-like"/>
</dbReference>
<dbReference type="NCBIfam" id="TIGR00536">
    <property type="entry name" value="hemK_fam"/>
    <property type="match status" value="1"/>
</dbReference>
<evidence type="ECO:0000256" key="1">
    <source>
        <dbReference type="ARBA" id="ARBA00012771"/>
    </source>
</evidence>
<dbReference type="PANTHER" id="PTHR18895">
    <property type="entry name" value="HEMK METHYLTRANSFERASE"/>
    <property type="match status" value="1"/>
</dbReference>
<evidence type="ECO:0000256" key="4">
    <source>
        <dbReference type="ARBA" id="ARBA00022691"/>
    </source>
</evidence>
<evidence type="ECO:0000256" key="2">
    <source>
        <dbReference type="ARBA" id="ARBA00022603"/>
    </source>
</evidence>
<protein>
    <recommendedName>
        <fullName evidence="1">peptide chain release factor N(5)-glutamine methyltransferase</fullName>
        <ecNumber evidence="1">2.1.1.297</ecNumber>
    </recommendedName>
</protein>
<dbReference type="EC" id="2.1.1.297" evidence="1"/>
<proteinExistence type="predicted"/>
<keyword evidence="8" id="KW-1185">Reference proteome</keyword>
<dbReference type="CDD" id="cd02440">
    <property type="entry name" value="AdoMet_MTases"/>
    <property type="match status" value="1"/>
</dbReference>
<evidence type="ECO:0000313" key="7">
    <source>
        <dbReference type="EMBL" id="UVD81536.1"/>
    </source>
</evidence>
<dbReference type="Gene3D" id="3.40.50.150">
    <property type="entry name" value="Vaccinia Virus protein VP39"/>
    <property type="match status" value="1"/>
</dbReference>
<evidence type="ECO:0000313" key="8">
    <source>
        <dbReference type="Proteomes" id="UP001059252"/>
    </source>
</evidence>
<keyword evidence="4" id="KW-0949">S-adenosyl-L-methionine</keyword>
<accession>A0ABY5R8A0</accession>
<evidence type="ECO:0000259" key="6">
    <source>
        <dbReference type="Pfam" id="PF05175"/>
    </source>
</evidence>
<dbReference type="InterPro" id="IPR019874">
    <property type="entry name" value="RF_methyltr_PrmC"/>
</dbReference>